<sequence length="295" mass="33650">MIVVKHYSLVLTFSEHAFLNLCQTNCSINMQFIFNEFLSYVPTVCKKYYYELTMICSLLIFHLSLNTCHHCHHQYINSSPLLETPRILSGIFSGSTSSSSFALFSDTPFCSPSPITASLISSCLSDSSDFSDFRNCRELISRSSDGPASDDAQIVTMIMYVYDYALVGFSSSLVLSFLQILQQVLHNEDFLLAPMYYLNHCSHSISGSTQLFRISHAYRGFFQQCIPVPDLRLQNWNQRTLPDKFKIETVAATLFSSNIEIRRTTVIKNFRTTIYKIVYLDINSLQNPAKEKNSE</sequence>
<dbReference type="AlphaFoldDB" id="A0A6G0SWU6"/>
<name>A0A6G0SWU6_APHGL</name>
<evidence type="ECO:0000313" key="2">
    <source>
        <dbReference type="Proteomes" id="UP000475862"/>
    </source>
</evidence>
<organism evidence="1 2">
    <name type="scientific">Aphis glycines</name>
    <name type="common">Soybean aphid</name>
    <dbReference type="NCBI Taxonomy" id="307491"/>
    <lineage>
        <taxon>Eukaryota</taxon>
        <taxon>Metazoa</taxon>
        <taxon>Ecdysozoa</taxon>
        <taxon>Arthropoda</taxon>
        <taxon>Hexapoda</taxon>
        <taxon>Insecta</taxon>
        <taxon>Pterygota</taxon>
        <taxon>Neoptera</taxon>
        <taxon>Paraneoptera</taxon>
        <taxon>Hemiptera</taxon>
        <taxon>Sternorrhyncha</taxon>
        <taxon>Aphidomorpha</taxon>
        <taxon>Aphidoidea</taxon>
        <taxon>Aphididae</taxon>
        <taxon>Aphidini</taxon>
        <taxon>Aphis</taxon>
        <taxon>Aphis</taxon>
    </lineage>
</organism>
<gene>
    <name evidence="1" type="ORF">AGLY_016739</name>
</gene>
<dbReference type="Proteomes" id="UP000475862">
    <property type="component" value="Unassembled WGS sequence"/>
</dbReference>
<evidence type="ECO:0000313" key="1">
    <source>
        <dbReference type="EMBL" id="KAE9522870.1"/>
    </source>
</evidence>
<keyword evidence="2" id="KW-1185">Reference proteome</keyword>
<protein>
    <submittedName>
        <fullName evidence="1">Uncharacterized protein</fullName>
    </submittedName>
</protein>
<comment type="caution">
    <text evidence="1">The sequence shown here is derived from an EMBL/GenBank/DDBJ whole genome shotgun (WGS) entry which is preliminary data.</text>
</comment>
<proteinExistence type="predicted"/>
<dbReference type="EMBL" id="VYZN01000518">
    <property type="protein sequence ID" value="KAE9522870.1"/>
    <property type="molecule type" value="Genomic_DNA"/>
</dbReference>
<reference evidence="1 2" key="1">
    <citation type="submission" date="2019-08" db="EMBL/GenBank/DDBJ databases">
        <title>The genome of the soybean aphid Biotype 1, its phylome, world population structure and adaptation to the North American continent.</title>
        <authorList>
            <person name="Giordano R."/>
            <person name="Donthu R.K."/>
            <person name="Hernandez A.G."/>
            <person name="Wright C.L."/>
            <person name="Zimin A.V."/>
        </authorList>
    </citation>
    <scope>NUCLEOTIDE SEQUENCE [LARGE SCALE GENOMIC DNA]</scope>
    <source>
        <tissue evidence="1">Whole aphids</tissue>
    </source>
</reference>
<accession>A0A6G0SWU6</accession>